<evidence type="ECO:0000259" key="1">
    <source>
        <dbReference type="Pfam" id="PF13302"/>
    </source>
</evidence>
<evidence type="ECO:0000313" key="3">
    <source>
        <dbReference type="Proteomes" id="UP000036947"/>
    </source>
</evidence>
<dbReference type="Proteomes" id="UP000036947">
    <property type="component" value="Unassembled WGS sequence"/>
</dbReference>
<dbReference type="Pfam" id="PF13302">
    <property type="entry name" value="Acetyltransf_3"/>
    <property type="match status" value="1"/>
</dbReference>
<dbReference type="PANTHER" id="PTHR43792">
    <property type="entry name" value="GNAT FAMILY, PUTATIVE (AFU_ORTHOLOGUE AFUA_3G00765)-RELATED-RELATED"/>
    <property type="match status" value="1"/>
</dbReference>
<dbReference type="AlphaFoldDB" id="A0A0L0N486"/>
<accession>A0A0L0N486</accession>
<comment type="caution">
    <text evidence="2">The sequence shown here is derived from an EMBL/GenBank/DDBJ whole genome shotgun (WGS) entry which is preliminary data.</text>
</comment>
<name>A0A0L0N486_TOLOC</name>
<keyword evidence="3" id="KW-1185">Reference proteome</keyword>
<dbReference type="InterPro" id="IPR016181">
    <property type="entry name" value="Acyl_CoA_acyltransferase"/>
</dbReference>
<dbReference type="EMBL" id="LFRF01000022">
    <property type="protein sequence ID" value="KND88928.1"/>
    <property type="molecule type" value="Genomic_DNA"/>
</dbReference>
<dbReference type="OrthoDB" id="4072826at2759"/>
<proteinExistence type="predicted"/>
<dbReference type="GO" id="GO:0016747">
    <property type="term" value="F:acyltransferase activity, transferring groups other than amino-acyl groups"/>
    <property type="evidence" value="ECO:0007669"/>
    <property type="project" value="InterPro"/>
</dbReference>
<dbReference type="InterPro" id="IPR051531">
    <property type="entry name" value="N-acetyltransferase"/>
</dbReference>
<sequence>MDADEIHTPRLLLKQLQTNDAGTQDLEWFHHVWSNDQATQWSYHGPCKTREESQKWMAGVLPRNAMGSEAKIAVAVLCKLSGDTAAPHNSDDDWEAAGIITLLQTDFKLPTEEPPEPDSSSKNTAVKLGYLFHPASWGKGYATESLLEFLRVYQEESEARKRGVRVHICGNVHGDNVKSLRVMEKLGFEEVGRYKQEGRLPLREDTTKDTVVHFRMKH</sequence>
<protein>
    <recommendedName>
        <fullName evidence="1">N-acetyltransferase domain-containing protein</fullName>
    </recommendedName>
</protein>
<reference evidence="2 3" key="1">
    <citation type="journal article" date="2015" name="BMC Genomics">
        <title>The genome of the truffle-parasite Tolypocladium ophioglossoides and the evolution of antifungal peptaibiotics.</title>
        <authorList>
            <person name="Quandt C.A."/>
            <person name="Bushley K.E."/>
            <person name="Spatafora J.W."/>
        </authorList>
    </citation>
    <scope>NUCLEOTIDE SEQUENCE [LARGE SCALE GENOMIC DNA]</scope>
    <source>
        <strain evidence="2 3">CBS 100239</strain>
    </source>
</reference>
<dbReference type="InterPro" id="IPR000182">
    <property type="entry name" value="GNAT_dom"/>
</dbReference>
<evidence type="ECO:0000313" key="2">
    <source>
        <dbReference type="EMBL" id="KND88928.1"/>
    </source>
</evidence>
<dbReference type="PANTHER" id="PTHR43792:SF1">
    <property type="entry name" value="N-ACETYLTRANSFERASE DOMAIN-CONTAINING PROTEIN"/>
    <property type="match status" value="1"/>
</dbReference>
<dbReference type="Gene3D" id="3.40.630.30">
    <property type="match status" value="1"/>
</dbReference>
<feature type="domain" description="N-acetyltransferase" evidence="1">
    <location>
        <begin position="10"/>
        <end position="189"/>
    </location>
</feature>
<gene>
    <name evidence="2" type="ORF">TOPH_06497</name>
</gene>
<dbReference type="SUPFAM" id="SSF55729">
    <property type="entry name" value="Acyl-CoA N-acyltransferases (Nat)"/>
    <property type="match status" value="1"/>
</dbReference>
<organism evidence="2 3">
    <name type="scientific">Tolypocladium ophioglossoides (strain CBS 100239)</name>
    <name type="common">Snaketongue truffleclub</name>
    <name type="synonym">Elaphocordyceps ophioglossoides</name>
    <dbReference type="NCBI Taxonomy" id="1163406"/>
    <lineage>
        <taxon>Eukaryota</taxon>
        <taxon>Fungi</taxon>
        <taxon>Dikarya</taxon>
        <taxon>Ascomycota</taxon>
        <taxon>Pezizomycotina</taxon>
        <taxon>Sordariomycetes</taxon>
        <taxon>Hypocreomycetidae</taxon>
        <taxon>Hypocreales</taxon>
        <taxon>Ophiocordycipitaceae</taxon>
        <taxon>Tolypocladium</taxon>
    </lineage>
</organism>